<protein>
    <submittedName>
        <fullName evidence="3">MlaD family protein</fullName>
    </submittedName>
</protein>
<evidence type="ECO:0000256" key="1">
    <source>
        <dbReference type="SAM" id="Phobius"/>
    </source>
</evidence>
<organism evidence="3 4">
    <name type="scientific">Sungkyunkwania multivorans</name>
    <dbReference type="NCBI Taxonomy" id="1173618"/>
    <lineage>
        <taxon>Bacteria</taxon>
        <taxon>Pseudomonadati</taxon>
        <taxon>Bacteroidota</taxon>
        <taxon>Flavobacteriia</taxon>
        <taxon>Flavobacteriales</taxon>
        <taxon>Flavobacteriaceae</taxon>
        <taxon>Sungkyunkwania</taxon>
    </lineage>
</organism>
<dbReference type="Proteomes" id="UP001596978">
    <property type="component" value="Unassembled WGS sequence"/>
</dbReference>
<evidence type="ECO:0000259" key="2">
    <source>
        <dbReference type="Pfam" id="PF02470"/>
    </source>
</evidence>
<dbReference type="InterPro" id="IPR003399">
    <property type="entry name" value="Mce/MlaD"/>
</dbReference>
<dbReference type="RefSeq" id="WP_386410166.1">
    <property type="nucleotide sequence ID" value="NZ_JBHTJH010000017.1"/>
</dbReference>
<dbReference type="InterPro" id="IPR052336">
    <property type="entry name" value="MlaD_Phospholipid_Transporter"/>
</dbReference>
<evidence type="ECO:0000313" key="3">
    <source>
        <dbReference type="EMBL" id="MFD0863784.1"/>
    </source>
</evidence>
<evidence type="ECO:0000313" key="4">
    <source>
        <dbReference type="Proteomes" id="UP001596978"/>
    </source>
</evidence>
<keyword evidence="4" id="KW-1185">Reference proteome</keyword>
<dbReference type="PANTHER" id="PTHR33371">
    <property type="entry name" value="INTERMEMBRANE PHOSPHOLIPID TRANSPORT SYSTEM BINDING PROTEIN MLAD-RELATED"/>
    <property type="match status" value="1"/>
</dbReference>
<comment type="caution">
    <text evidence="3">The sequence shown here is derived from an EMBL/GenBank/DDBJ whole genome shotgun (WGS) entry which is preliminary data.</text>
</comment>
<accession>A0ABW3D2I5</accession>
<sequence length="337" mass="37107">MMTKSTSKKIQLGIFVVLASVFLVIAAYMIGNNQDMFSKTFSINTVFSNVNGLQIGNNVRFSGINVGTVKAIEMENDTTIRVRMSIEEKMQSHIKKDAIATIGSDGLVGNMIINIIPGKDSEESIQAGDEIVSYSRIGTEDMLSTLSVTNENAAILTADLLKVTQSLTRGKGTMGRLLNDTVMANDLQQTILNLKHASSEANSAIKELNDIIKEINFKESIAGVLLSDSITGEKVQSIVSNLETSSVEIDKMSKSLNSIVTDMKDGHGAVNYLSKDTTLVGQLGRTMQNIEEGTARFNENMEALKHNFLFRRYFRKLEKEQKKKEKVKIDQVKGGHE</sequence>
<dbReference type="EMBL" id="JBHTJH010000017">
    <property type="protein sequence ID" value="MFD0863784.1"/>
    <property type="molecule type" value="Genomic_DNA"/>
</dbReference>
<gene>
    <name evidence="3" type="ORF">ACFQ1M_16330</name>
</gene>
<reference evidence="4" key="1">
    <citation type="journal article" date="2019" name="Int. J. Syst. Evol. Microbiol.">
        <title>The Global Catalogue of Microorganisms (GCM) 10K type strain sequencing project: providing services to taxonomists for standard genome sequencing and annotation.</title>
        <authorList>
            <consortium name="The Broad Institute Genomics Platform"/>
            <consortium name="The Broad Institute Genome Sequencing Center for Infectious Disease"/>
            <person name="Wu L."/>
            <person name="Ma J."/>
        </authorList>
    </citation>
    <scope>NUCLEOTIDE SEQUENCE [LARGE SCALE GENOMIC DNA]</scope>
    <source>
        <strain evidence="4">CCUG 62952</strain>
    </source>
</reference>
<keyword evidence="1" id="KW-0472">Membrane</keyword>
<dbReference type="Pfam" id="PF02470">
    <property type="entry name" value="MlaD"/>
    <property type="match status" value="1"/>
</dbReference>
<keyword evidence="1" id="KW-0812">Transmembrane</keyword>
<proteinExistence type="predicted"/>
<dbReference type="PANTHER" id="PTHR33371:SF4">
    <property type="entry name" value="INTERMEMBRANE PHOSPHOLIPID TRANSPORT SYSTEM BINDING PROTEIN MLAD"/>
    <property type="match status" value="1"/>
</dbReference>
<name>A0ABW3D2I5_9FLAO</name>
<feature type="transmembrane region" description="Helical" evidence="1">
    <location>
        <begin position="12"/>
        <end position="31"/>
    </location>
</feature>
<feature type="domain" description="Mce/MlaD" evidence="2">
    <location>
        <begin position="42"/>
        <end position="118"/>
    </location>
</feature>
<keyword evidence="1" id="KW-1133">Transmembrane helix</keyword>